<sequence>MLELSDVTIRYGQHLAVDRVSATVAPGETVVILGANGAGKTSLLKAISGIITAQPGSAIRFQDCDVTGTPAHEITGAGIALVPEGRGLFGGMTVRDNLRLGANPARARALEKERLELVHDLFPRLAERQGQIVRTMSGGEQQMVAIARALMSNPDLLLLDEPSLGLAPIVVQELFRALARIRETGVGLLIVEQNVRLSLGIADRGYLMEAGRLTGEGSADDLLTDDAVQNAFLGTVS</sequence>
<dbReference type="InterPro" id="IPR003593">
    <property type="entry name" value="AAA+_ATPase"/>
</dbReference>
<accession>A0A3L9Y0I4</accession>
<dbReference type="PANTHER" id="PTHR43820:SF4">
    <property type="entry name" value="HIGH-AFFINITY BRANCHED-CHAIN AMINO ACID TRANSPORT ATP-BINDING PROTEIN LIVF"/>
    <property type="match status" value="1"/>
</dbReference>
<protein>
    <submittedName>
        <fullName evidence="7">ABC transporter ATP-binding protein</fullName>
    </submittedName>
</protein>
<dbReference type="GO" id="GO:0016887">
    <property type="term" value="F:ATP hydrolysis activity"/>
    <property type="evidence" value="ECO:0007669"/>
    <property type="project" value="InterPro"/>
</dbReference>
<organism evidence="7 8">
    <name type="scientific">Rhodophyticola porphyridii</name>
    <dbReference type="NCBI Taxonomy" id="1852017"/>
    <lineage>
        <taxon>Bacteria</taxon>
        <taxon>Pseudomonadati</taxon>
        <taxon>Pseudomonadota</taxon>
        <taxon>Alphaproteobacteria</taxon>
        <taxon>Rhodobacterales</taxon>
        <taxon>Roseobacteraceae</taxon>
        <taxon>Rhodophyticola</taxon>
    </lineage>
</organism>
<feature type="domain" description="ABC transporter" evidence="6">
    <location>
        <begin position="2"/>
        <end position="235"/>
    </location>
</feature>
<evidence type="ECO:0000256" key="3">
    <source>
        <dbReference type="ARBA" id="ARBA00022741"/>
    </source>
</evidence>
<dbReference type="InterPro" id="IPR003439">
    <property type="entry name" value="ABC_transporter-like_ATP-bd"/>
</dbReference>
<proteinExistence type="inferred from homology"/>
<dbReference type="EMBL" id="RCNT01000013">
    <property type="protein sequence ID" value="RMA40718.1"/>
    <property type="molecule type" value="Genomic_DNA"/>
</dbReference>
<dbReference type="PROSITE" id="PS50893">
    <property type="entry name" value="ABC_TRANSPORTER_2"/>
    <property type="match status" value="1"/>
</dbReference>
<reference evidence="7 8" key="1">
    <citation type="submission" date="2018-10" db="EMBL/GenBank/DDBJ databases">
        <authorList>
            <person name="Jung H.S."/>
            <person name="Jeon C.O."/>
        </authorList>
    </citation>
    <scope>NUCLEOTIDE SEQUENCE [LARGE SCALE GENOMIC DNA]</scope>
    <source>
        <strain evidence="7 8">MA-7-27</strain>
    </source>
</reference>
<evidence type="ECO:0000313" key="7">
    <source>
        <dbReference type="EMBL" id="RMA40718.1"/>
    </source>
</evidence>
<evidence type="ECO:0000256" key="4">
    <source>
        <dbReference type="ARBA" id="ARBA00022840"/>
    </source>
</evidence>
<gene>
    <name evidence="7" type="ORF">D9R08_18375</name>
</gene>
<evidence type="ECO:0000256" key="1">
    <source>
        <dbReference type="ARBA" id="ARBA00005417"/>
    </source>
</evidence>
<evidence type="ECO:0000256" key="5">
    <source>
        <dbReference type="ARBA" id="ARBA00022970"/>
    </source>
</evidence>
<dbReference type="Proteomes" id="UP000281343">
    <property type="component" value="Unassembled WGS sequence"/>
</dbReference>
<dbReference type="GO" id="GO:0015658">
    <property type="term" value="F:branched-chain amino acid transmembrane transporter activity"/>
    <property type="evidence" value="ECO:0007669"/>
    <property type="project" value="TreeGrafter"/>
</dbReference>
<dbReference type="SMART" id="SM00382">
    <property type="entry name" value="AAA"/>
    <property type="match status" value="1"/>
</dbReference>
<evidence type="ECO:0000313" key="8">
    <source>
        <dbReference type="Proteomes" id="UP000281343"/>
    </source>
</evidence>
<dbReference type="OrthoDB" id="9806149at2"/>
<keyword evidence="8" id="KW-1185">Reference proteome</keyword>
<evidence type="ECO:0000256" key="2">
    <source>
        <dbReference type="ARBA" id="ARBA00022448"/>
    </source>
</evidence>
<dbReference type="PANTHER" id="PTHR43820">
    <property type="entry name" value="HIGH-AFFINITY BRANCHED-CHAIN AMINO ACID TRANSPORT ATP-BINDING PROTEIN LIVF"/>
    <property type="match status" value="1"/>
</dbReference>
<dbReference type="InterPro" id="IPR027417">
    <property type="entry name" value="P-loop_NTPase"/>
</dbReference>
<dbReference type="PROSITE" id="PS00211">
    <property type="entry name" value="ABC_TRANSPORTER_1"/>
    <property type="match status" value="1"/>
</dbReference>
<dbReference type="Gene3D" id="3.40.50.300">
    <property type="entry name" value="P-loop containing nucleotide triphosphate hydrolases"/>
    <property type="match status" value="1"/>
</dbReference>
<dbReference type="SUPFAM" id="SSF52540">
    <property type="entry name" value="P-loop containing nucleoside triphosphate hydrolases"/>
    <property type="match status" value="1"/>
</dbReference>
<dbReference type="RefSeq" id="WP_121899588.1">
    <property type="nucleotide sequence ID" value="NZ_RCNT01000013.1"/>
</dbReference>
<comment type="similarity">
    <text evidence="1">Belongs to the ABC transporter superfamily.</text>
</comment>
<keyword evidence="3" id="KW-0547">Nucleotide-binding</keyword>
<comment type="caution">
    <text evidence="7">The sequence shown here is derived from an EMBL/GenBank/DDBJ whole genome shotgun (WGS) entry which is preliminary data.</text>
</comment>
<dbReference type="Pfam" id="PF00005">
    <property type="entry name" value="ABC_tran"/>
    <property type="match status" value="1"/>
</dbReference>
<dbReference type="InterPro" id="IPR017871">
    <property type="entry name" value="ABC_transporter-like_CS"/>
</dbReference>
<name>A0A3L9Y0I4_9RHOB</name>
<dbReference type="GO" id="GO:0005524">
    <property type="term" value="F:ATP binding"/>
    <property type="evidence" value="ECO:0007669"/>
    <property type="project" value="UniProtKB-KW"/>
</dbReference>
<keyword evidence="4 7" id="KW-0067">ATP-binding</keyword>
<dbReference type="CDD" id="cd03224">
    <property type="entry name" value="ABC_TM1139_LivF_branched"/>
    <property type="match status" value="1"/>
</dbReference>
<dbReference type="GO" id="GO:0015807">
    <property type="term" value="P:L-amino acid transport"/>
    <property type="evidence" value="ECO:0007669"/>
    <property type="project" value="TreeGrafter"/>
</dbReference>
<keyword evidence="5" id="KW-0029">Amino-acid transport</keyword>
<evidence type="ECO:0000259" key="6">
    <source>
        <dbReference type="PROSITE" id="PS50893"/>
    </source>
</evidence>
<dbReference type="InterPro" id="IPR052156">
    <property type="entry name" value="BCAA_Transport_ATP-bd_LivF"/>
</dbReference>
<keyword evidence="2" id="KW-0813">Transport</keyword>
<dbReference type="AlphaFoldDB" id="A0A3L9Y0I4"/>